<dbReference type="Proteomes" id="UP000257706">
    <property type="component" value="Unassembled WGS sequence"/>
</dbReference>
<dbReference type="PANTHER" id="PTHR23513">
    <property type="entry name" value="INTEGRAL MEMBRANE EFFLUX PROTEIN-RELATED"/>
    <property type="match status" value="1"/>
</dbReference>
<organism evidence="7 8">
    <name type="scientific">Tistrella mobilis</name>
    <dbReference type="NCBI Taxonomy" id="171437"/>
    <lineage>
        <taxon>Bacteria</taxon>
        <taxon>Pseudomonadati</taxon>
        <taxon>Pseudomonadota</taxon>
        <taxon>Alphaproteobacteria</taxon>
        <taxon>Geminicoccales</taxon>
        <taxon>Geminicoccaceae</taxon>
        <taxon>Tistrella</taxon>
    </lineage>
</organism>
<protein>
    <submittedName>
        <fullName evidence="7">MFS transporter</fullName>
    </submittedName>
</protein>
<keyword evidence="3 6" id="KW-0812">Transmembrane</keyword>
<evidence type="ECO:0000256" key="4">
    <source>
        <dbReference type="ARBA" id="ARBA00022989"/>
    </source>
</evidence>
<evidence type="ECO:0000256" key="1">
    <source>
        <dbReference type="ARBA" id="ARBA00004651"/>
    </source>
</evidence>
<feature type="transmembrane region" description="Helical" evidence="6">
    <location>
        <begin position="229"/>
        <end position="247"/>
    </location>
</feature>
<feature type="transmembrane region" description="Helical" evidence="6">
    <location>
        <begin position="267"/>
        <end position="289"/>
    </location>
</feature>
<gene>
    <name evidence="7" type="ORF">DCK97_06490</name>
</gene>
<accession>A0A3B9IGR0</accession>
<feature type="transmembrane region" description="Helical" evidence="6">
    <location>
        <begin position="322"/>
        <end position="343"/>
    </location>
</feature>
<feature type="transmembrane region" description="Helical" evidence="6">
    <location>
        <begin position="21"/>
        <end position="41"/>
    </location>
</feature>
<dbReference type="Pfam" id="PF07690">
    <property type="entry name" value="MFS_1"/>
    <property type="match status" value="1"/>
</dbReference>
<keyword evidence="4 6" id="KW-1133">Transmembrane helix</keyword>
<dbReference type="SUPFAM" id="SSF103473">
    <property type="entry name" value="MFS general substrate transporter"/>
    <property type="match status" value="1"/>
</dbReference>
<evidence type="ECO:0000256" key="2">
    <source>
        <dbReference type="ARBA" id="ARBA00022475"/>
    </source>
</evidence>
<evidence type="ECO:0000256" key="3">
    <source>
        <dbReference type="ARBA" id="ARBA00022692"/>
    </source>
</evidence>
<dbReference type="GO" id="GO:0005886">
    <property type="term" value="C:plasma membrane"/>
    <property type="evidence" value="ECO:0007669"/>
    <property type="project" value="UniProtKB-SubCell"/>
</dbReference>
<dbReference type="EMBL" id="DMAI01000104">
    <property type="protein sequence ID" value="HAE47051.1"/>
    <property type="molecule type" value="Genomic_DNA"/>
</dbReference>
<feature type="transmembrane region" description="Helical" evidence="6">
    <location>
        <begin position="355"/>
        <end position="376"/>
    </location>
</feature>
<keyword evidence="2" id="KW-1003">Cell membrane</keyword>
<feature type="transmembrane region" description="Helical" evidence="6">
    <location>
        <begin position="85"/>
        <end position="104"/>
    </location>
</feature>
<dbReference type="Gene3D" id="1.20.1250.20">
    <property type="entry name" value="MFS general substrate transporter like domains"/>
    <property type="match status" value="1"/>
</dbReference>
<dbReference type="PANTHER" id="PTHR23513:SF6">
    <property type="entry name" value="MAJOR FACILITATOR SUPERFAMILY ASSOCIATED DOMAIN-CONTAINING PROTEIN"/>
    <property type="match status" value="1"/>
</dbReference>
<evidence type="ECO:0000313" key="8">
    <source>
        <dbReference type="Proteomes" id="UP000257706"/>
    </source>
</evidence>
<name>A0A3B9IGR0_9PROT</name>
<feature type="transmembrane region" description="Helical" evidence="6">
    <location>
        <begin position="296"/>
        <end position="316"/>
    </location>
</feature>
<dbReference type="InterPro" id="IPR011701">
    <property type="entry name" value="MFS"/>
</dbReference>
<proteinExistence type="predicted"/>
<sequence>MSGTTQALPSRLALFADRRFLLLWAAMLVSATGTFMLLLAVSAELLKRHGSGLGAASVFAFQWILPVVAVSLVRRLAESRRLRRTVILAEIAGAVISLAIGLLLTADLTVAVLACFLIRGLAEAVTKTSRVVLVKLMFQGPALTLASSTFNLSFYVGGALGGLAGAVAVEHLPLIGVCAVDAMTFLISAACYRALPDLRPAEDAAPRAPGRRRGAIAEALTLMRADRRLWLAAGYVVAATGVLQGFHNTARVVLPMRHLGLDESAVMHLQITSGLAIILGAVAIPVLGALARHRSFAPLTHLGACVMLWAVTLVAGETGLHLGYFAYIFLFEAAFTAAQAQLIQATPSRDMATMQAAVGALGTSLLIGCTLLSGALADLMPLPVVAAITAGIGVVILLGIEAGSRHGIRKAAGI</sequence>
<feature type="transmembrane region" description="Helical" evidence="6">
    <location>
        <begin position="382"/>
        <end position="400"/>
    </location>
</feature>
<evidence type="ECO:0000256" key="5">
    <source>
        <dbReference type="ARBA" id="ARBA00023136"/>
    </source>
</evidence>
<dbReference type="InterPro" id="IPR036259">
    <property type="entry name" value="MFS_trans_sf"/>
</dbReference>
<dbReference type="AlphaFoldDB" id="A0A3B9IGR0"/>
<comment type="subcellular location">
    <subcellularLocation>
        <location evidence="1">Cell membrane</location>
        <topology evidence="1">Multi-pass membrane protein</topology>
    </subcellularLocation>
</comment>
<reference evidence="7 8" key="1">
    <citation type="journal article" date="2018" name="Nat. Biotechnol.">
        <title>A standardized bacterial taxonomy based on genome phylogeny substantially revises the tree of life.</title>
        <authorList>
            <person name="Parks D.H."/>
            <person name="Chuvochina M."/>
            <person name="Waite D.W."/>
            <person name="Rinke C."/>
            <person name="Skarshewski A."/>
            <person name="Chaumeil P.A."/>
            <person name="Hugenholtz P."/>
        </authorList>
    </citation>
    <scope>NUCLEOTIDE SEQUENCE [LARGE SCALE GENOMIC DNA]</scope>
    <source>
        <strain evidence="7">UBA8739</strain>
    </source>
</reference>
<evidence type="ECO:0000313" key="7">
    <source>
        <dbReference type="EMBL" id="HAE47051.1"/>
    </source>
</evidence>
<comment type="caution">
    <text evidence="7">The sequence shown here is derived from an EMBL/GenBank/DDBJ whole genome shotgun (WGS) entry which is preliminary data.</text>
</comment>
<feature type="transmembrane region" description="Helical" evidence="6">
    <location>
        <begin position="145"/>
        <end position="168"/>
    </location>
</feature>
<dbReference type="GO" id="GO:0022857">
    <property type="term" value="F:transmembrane transporter activity"/>
    <property type="evidence" value="ECO:0007669"/>
    <property type="project" value="InterPro"/>
</dbReference>
<evidence type="ECO:0000256" key="6">
    <source>
        <dbReference type="SAM" id="Phobius"/>
    </source>
</evidence>
<feature type="transmembrane region" description="Helical" evidence="6">
    <location>
        <begin position="53"/>
        <end position="73"/>
    </location>
</feature>
<keyword evidence="5 6" id="KW-0472">Membrane</keyword>